<protein>
    <submittedName>
        <fullName evidence="2">Uncharacterized protein</fullName>
    </submittedName>
</protein>
<name>A0A4S8IK94_MUSBA</name>
<evidence type="ECO:0000313" key="3">
    <source>
        <dbReference type="Proteomes" id="UP000317650"/>
    </source>
</evidence>
<keyword evidence="3" id="KW-1185">Reference proteome</keyword>
<sequence length="66" mass="7324">MGIRRRRRSSSSSSGTRVSPRSLAVSCCTRFLTVRLPSTPLLPQVESRSGFLAAVAIKIRSWLKFT</sequence>
<proteinExistence type="predicted"/>
<dbReference type="AlphaFoldDB" id="A0A4S8IK94"/>
<reference evidence="2 3" key="1">
    <citation type="journal article" date="2019" name="Nat. Plants">
        <title>Genome sequencing of Musa balbisiana reveals subgenome evolution and function divergence in polyploid bananas.</title>
        <authorList>
            <person name="Yao X."/>
        </authorList>
    </citation>
    <scope>NUCLEOTIDE SEQUENCE [LARGE SCALE GENOMIC DNA]</scope>
    <source>
        <strain evidence="3">cv. DH-PKW</strain>
        <tissue evidence="2">Leaves</tissue>
    </source>
</reference>
<evidence type="ECO:0000256" key="1">
    <source>
        <dbReference type="SAM" id="MobiDB-lite"/>
    </source>
</evidence>
<accession>A0A4S8IK94</accession>
<evidence type="ECO:0000313" key="2">
    <source>
        <dbReference type="EMBL" id="THU48848.1"/>
    </source>
</evidence>
<feature type="compositionally biased region" description="Low complexity" evidence="1">
    <location>
        <begin position="10"/>
        <end position="22"/>
    </location>
</feature>
<comment type="caution">
    <text evidence="2">The sequence shown here is derived from an EMBL/GenBank/DDBJ whole genome shotgun (WGS) entry which is preliminary data.</text>
</comment>
<dbReference type="Proteomes" id="UP000317650">
    <property type="component" value="Chromosome 6"/>
</dbReference>
<organism evidence="2 3">
    <name type="scientific">Musa balbisiana</name>
    <name type="common">Banana</name>
    <dbReference type="NCBI Taxonomy" id="52838"/>
    <lineage>
        <taxon>Eukaryota</taxon>
        <taxon>Viridiplantae</taxon>
        <taxon>Streptophyta</taxon>
        <taxon>Embryophyta</taxon>
        <taxon>Tracheophyta</taxon>
        <taxon>Spermatophyta</taxon>
        <taxon>Magnoliopsida</taxon>
        <taxon>Liliopsida</taxon>
        <taxon>Zingiberales</taxon>
        <taxon>Musaceae</taxon>
        <taxon>Musa</taxon>
    </lineage>
</organism>
<dbReference type="EMBL" id="PYDT01000009">
    <property type="protein sequence ID" value="THU48848.1"/>
    <property type="molecule type" value="Genomic_DNA"/>
</dbReference>
<gene>
    <name evidence="2" type="ORF">C4D60_Mb06t03310</name>
</gene>
<feature type="region of interest" description="Disordered" evidence="1">
    <location>
        <begin position="1"/>
        <end position="22"/>
    </location>
</feature>